<comment type="caution">
    <text evidence="5">The sequence shown here is derived from an EMBL/GenBank/DDBJ whole genome shotgun (WGS) entry which is preliminary data.</text>
</comment>
<dbReference type="Proteomes" id="UP000309872">
    <property type="component" value="Unassembled WGS sequence"/>
</dbReference>
<dbReference type="GO" id="GO:0016887">
    <property type="term" value="F:ATP hydrolysis activity"/>
    <property type="evidence" value="ECO:0007669"/>
    <property type="project" value="InterPro"/>
</dbReference>
<dbReference type="AlphaFoldDB" id="A0A4U0H4L9"/>
<dbReference type="InterPro" id="IPR003439">
    <property type="entry name" value="ABC_transporter-like_ATP-bd"/>
</dbReference>
<keyword evidence="3" id="KW-1278">Translocase</keyword>
<feature type="domain" description="ABC transporter" evidence="4">
    <location>
        <begin position="6"/>
        <end position="211"/>
    </location>
</feature>
<evidence type="ECO:0000256" key="1">
    <source>
        <dbReference type="ARBA" id="ARBA00022741"/>
    </source>
</evidence>
<organism evidence="5 6">
    <name type="scientific">Sphingobacterium alkalisoli</name>
    <dbReference type="NCBI Taxonomy" id="1874115"/>
    <lineage>
        <taxon>Bacteria</taxon>
        <taxon>Pseudomonadati</taxon>
        <taxon>Bacteroidota</taxon>
        <taxon>Sphingobacteriia</taxon>
        <taxon>Sphingobacteriales</taxon>
        <taxon>Sphingobacteriaceae</taxon>
        <taxon>Sphingobacterium</taxon>
    </lineage>
</organism>
<dbReference type="Pfam" id="PF00005">
    <property type="entry name" value="ABC_tran"/>
    <property type="match status" value="1"/>
</dbReference>
<dbReference type="SMART" id="SM00382">
    <property type="entry name" value="AAA"/>
    <property type="match status" value="1"/>
</dbReference>
<gene>
    <name evidence="5" type="ORF">FAZ19_06335</name>
</gene>
<evidence type="ECO:0000259" key="4">
    <source>
        <dbReference type="PROSITE" id="PS50893"/>
    </source>
</evidence>
<evidence type="ECO:0000313" key="6">
    <source>
        <dbReference type="Proteomes" id="UP000309872"/>
    </source>
</evidence>
<keyword evidence="6" id="KW-1185">Reference proteome</keyword>
<keyword evidence="1" id="KW-0547">Nucleotide-binding</keyword>
<dbReference type="InterPro" id="IPR003593">
    <property type="entry name" value="AAA+_ATPase"/>
</dbReference>
<dbReference type="EMBL" id="SUKA01000002">
    <property type="protein sequence ID" value="TJY66538.1"/>
    <property type="molecule type" value="Genomic_DNA"/>
</dbReference>
<dbReference type="PANTHER" id="PTHR42798:SF2">
    <property type="entry name" value="ABC TRANSPORTER ATP-BINDING PROTEIN MG467-RELATED"/>
    <property type="match status" value="1"/>
</dbReference>
<protein>
    <submittedName>
        <fullName evidence="5">ATP-binding cassette domain-containing protein</fullName>
    </submittedName>
</protein>
<dbReference type="RefSeq" id="WP_136819887.1">
    <property type="nucleotide sequence ID" value="NZ_BMJX01000002.1"/>
</dbReference>
<dbReference type="PANTHER" id="PTHR42798">
    <property type="entry name" value="LIPOPROTEIN-RELEASING SYSTEM ATP-BINDING PROTEIN LOLD"/>
    <property type="match status" value="1"/>
</dbReference>
<evidence type="ECO:0000256" key="2">
    <source>
        <dbReference type="ARBA" id="ARBA00022840"/>
    </source>
</evidence>
<keyword evidence="2 5" id="KW-0067">ATP-binding</keyword>
<reference evidence="5 6" key="1">
    <citation type="submission" date="2019-04" db="EMBL/GenBank/DDBJ databases">
        <title>Sphingobacterium olei sp. nov., isolated from oil-contaminated soil.</title>
        <authorList>
            <person name="Liu B."/>
        </authorList>
    </citation>
    <scope>NUCLEOTIDE SEQUENCE [LARGE SCALE GENOMIC DNA]</scope>
    <source>
        <strain evidence="5 6">Y3L14</strain>
    </source>
</reference>
<sequence>MNETILTAKDLKFTYPTSNLELIFNNIHISIGEHTLLLGDSGTGKTTLLHLLGGLSKPTSGDVHIGSQNLYKLSESKLDAFRAENLGFIFQEAHLLKNLTVSENIQLAQSLAKKDVDKNRIREVLTKLQLDDKADAYPNELSRGQLQRAAIARAIINRPRLLLADEPTAALDDKNTTHVLDLLLETAQDYNATLLIATHDKRIKDHFSNTYQL</sequence>
<dbReference type="PROSITE" id="PS50893">
    <property type="entry name" value="ABC_TRANSPORTER_2"/>
    <property type="match status" value="1"/>
</dbReference>
<accession>A0A4U0H4L9</accession>
<dbReference type="SUPFAM" id="SSF52540">
    <property type="entry name" value="P-loop containing nucleoside triphosphate hydrolases"/>
    <property type="match status" value="1"/>
</dbReference>
<name>A0A4U0H4L9_9SPHI</name>
<evidence type="ECO:0000313" key="5">
    <source>
        <dbReference type="EMBL" id="TJY66538.1"/>
    </source>
</evidence>
<evidence type="ECO:0000256" key="3">
    <source>
        <dbReference type="ARBA" id="ARBA00022967"/>
    </source>
</evidence>
<dbReference type="Gene3D" id="3.40.50.300">
    <property type="entry name" value="P-loop containing nucleotide triphosphate hydrolases"/>
    <property type="match status" value="1"/>
</dbReference>
<dbReference type="InterPro" id="IPR027417">
    <property type="entry name" value="P-loop_NTPase"/>
</dbReference>
<proteinExistence type="predicted"/>
<dbReference type="OrthoDB" id="9782239at2"/>
<dbReference type="GO" id="GO:0005524">
    <property type="term" value="F:ATP binding"/>
    <property type="evidence" value="ECO:0007669"/>
    <property type="project" value="UniProtKB-KW"/>
</dbReference>